<dbReference type="InterPro" id="IPR051043">
    <property type="entry name" value="Sulfatase_Mod_Factor_Kinase"/>
</dbReference>
<dbReference type="PROSITE" id="PS51257">
    <property type="entry name" value="PROKAR_LIPOPROTEIN"/>
    <property type="match status" value="1"/>
</dbReference>
<keyword evidence="4" id="KW-1185">Reference proteome</keyword>
<feature type="domain" description="Sulfatase-modifying factor enzyme-like" evidence="2">
    <location>
        <begin position="67"/>
        <end position="372"/>
    </location>
</feature>
<dbReference type="InterPro" id="IPR042095">
    <property type="entry name" value="SUMF_sf"/>
</dbReference>
<proteinExistence type="predicted"/>
<dbReference type="Proteomes" id="UP001517367">
    <property type="component" value="Unassembled WGS sequence"/>
</dbReference>
<dbReference type="PANTHER" id="PTHR23150">
    <property type="entry name" value="SULFATASE MODIFYING FACTOR 1, 2"/>
    <property type="match status" value="1"/>
</dbReference>
<protein>
    <submittedName>
        <fullName evidence="3">Formylglycine-generating enzyme family protein</fullName>
    </submittedName>
</protein>
<evidence type="ECO:0000313" key="4">
    <source>
        <dbReference type="Proteomes" id="UP001517367"/>
    </source>
</evidence>
<accession>A0ABW9JN17</accession>
<feature type="region of interest" description="Disordered" evidence="1">
    <location>
        <begin position="137"/>
        <end position="158"/>
    </location>
</feature>
<dbReference type="Pfam" id="PF03781">
    <property type="entry name" value="FGE-sulfatase"/>
    <property type="match status" value="1"/>
</dbReference>
<dbReference type="EMBL" id="SRMP02000051">
    <property type="protein sequence ID" value="MFN0293641.1"/>
    <property type="molecule type" value="Genomic_DNA"/>
</dbReference>
<organism evidence="3 4">
    <name type="scientific">Pedobacter helvus</name>
    <dbReference type="NCBI Taxonomy" id="2563444"/>
    <lineage>
        <taxon>Bacteria</taxon>
        <taxon>Pseudomonadati</taxon>
        <taxon>Bacteroidota</taxon>
        <taxon>Sphingobacteriia</taxon>
        <taxon>Sphingobacteriales</taxon>
        <taxon>Sphingobacteriaceae</taxon>
        <taxon>Pedobacter</taxon>
    </lineage>
</organism>
<evidence type="ECO:0000256" key="1">
    <source>
        <dbReference type="SAM" id="MobiDB-lite"/>
    </source>
</evidence>
<dbReference type="SUPFAM" id="SSF56436">
    <property type="entry name" value="C-type lectin-like"/>
    <property type="match status" value="1"/>
</dbReference>
<sequence>MMKLDLGRINFCAVCFAAILLGCGNPKETAQTKNDSTSCHSNIPSRYAANLKNDSLKTLNSVAANLKGMVLVKGGSFDMGSHNDEGRGDEYPLHQVELNDFYIDETEVTNAQFTAFVKATGYITTAERKVDWEELKKQLPPGTPKPNEEDLQPASLTFTPPNHAVQLDNVGQWWSWTPNANWKHPQGPKSNIKGKEDFPVVHVSWDDANAYAKWAGKRLPTEAEWEYASRGGLKNSDFPWGNEDIEKGSPKANTWQGQFPYLNTGWDKHIGLAKVKSFKPNGYQLYDMAGNVWEWTSDWYTPDYYETLAKKTTKNPTGPTKSYDPQEPSIPKKVVRGGSFMCNASYCKGYRVSSRMKSSPDTGLENTGFRCVVSK</sequence>
<dbReference type="RefSeq" id="WP_246073560.1">
    <property type="nucleotide sequence ID" value="NZ_SRMP02000051.1"/>
</dbReference>
<evidence type="ECO:0000313" key="3">
    <source>
        <dbReference type="EMBL" id="MFN0293641.1"/>
    </source>
</evidence>
<gene>
    <name evidence="3" type="ORF">E5L68_019850</name>
</gene>
<name>A0ABW9JN17_9SPHI</name>
<dbReference type="InterPro" id="IPR016187">
    <property type="entry name" value="CTDL_fold"/>
</dbReference>
<reference evidence="3 4" key="1">
    <citation type="submission" date="2024-12" db="EMBL/GenBank/DDBJ databases">
        <authorList>
            <person name="Hu S."/>
        </authorList>
    </citation>
    <scope>NUCLEOTIDE SEQUENCE [LARGE SCALE GENOMIC DNA]</scope>
    <source>
        <strain evidence="3 4">P-25</strain>
    </source>
</reference>
<comment type="caution">
    <text evidence="3">The sequence shown here is derived from an EMBL/GenBank/DDBJ whole genome shotgun (WGS) entry which is preliminary data.</text>
</comment>
<evidence type="ECO:0000259" key="2">
    <source>
        <dbReference type="Pfam" id="PF03781"/>
    </source>
</evidence>
<dbReference type="InterPro" id="IPR005532">
    <property type="entry name" value="SUMF_dom"/>
</dbReference>
<dbReference type="PANTHER" id="PTHR23150:SF19">
    <property type="entry name" value="FORMYLGLYCINE-GENERATING ENZYME"/>
    <property type="match status" value="1"/>
</dbReference>
<dbReference type="Gene3D" id="3.90.1580.10">
    <property type="entry name" value="paralog of FGE (formylglycine-generating enzyme)"/>
    <property type="match status" value="1"/>
</dbReference>